<proteinExistence type="predicted"/>
<reference evidence="1 2" key="1">
    <citation type="journal article" date="2015" name="Genome Announc.">
        <title>Expanding the biotechnology potential of lactobacilli through comparative genomics of 213 strains and associated genera.</title>
        <authorList>
            <person name="Sun Z."/>
            <person name="Harris H.M."/>
            <person name="McCann A."/>
            <person name="Guo C."/>
            <person name="Argimon S."/>
            <person name="Zhang W."/>
            <person name="Yang X."/>
            <person name="Jeffery I.B."/>
            <person name="Cooney J.C."/>
            <person name="Kagawa T.F."/>
            <person name="Liu W."/>
            <person name="Song Y."/>
            <person name="Salvetti E."/>
            <person name="Wrobel A."/>
            <person name="Rasinkangas P."/>
            <person name="Parkhill J."/>
            <person name="Rea M.C."/>
            <person name="O'Sullivan O."/>
            <person name="Ritari J."/>
            <person name="Douillard F.P."/>
            <person name="Paul Ross R."/>
            <person name="Yang R."/>
            <person name="Briner A.E."/>
            <person name="Felis G.E."/>
            <person name="de Vos W.M."/>
            <person name="Barrangou R."/>
            <person name="Klaenhammer T.R."/>
            <person name="Caufield P.W."/>
            <person name="Cui Y."/>
            <person name="Zhang H."/>
            <person name="O'Toole P.W."/>
        </authorList>
    </citation>
    <scope>NUCLEOTIDE SEQUENCE [LARGE SCALE GENOMIC DNA]</scope>
    <source>
        <strain evidence="1 2">DSM 20505</strain>
    </source>
</reference>
<keyword evidence="2" id="KW-1185">Reference proteome</keyword>
<name>A0A0R1ZP78_9LACO</name>
<evidence type="ECO:0000313" key="1">
    <source>
        <dbReference type="EMBL" id="KRM54964.1"/>
    </source>
</evidence>
<dbReference type="PATRIC" id="fig|1291052.5.peg.1891"/>
<protein>
    <submittedName>
        <fullName evidence="1">Uncharacterized protein</fullName>
    </submittedName>
</protein>
<dbReference type="AlphaFoldDB" id="A0A0R1ZP78"/>
<gene>
    <name evidence="1" type="ORF">FC18_GL001831</name>
</gene>
<organism evidence="1 2">
    <name type="scientific">Lacticaseibacillus sharpeae JCM 1186 = DSM 20505</name>
    <dbReference type="NCBI Taxonomy" id="1291052"/>
    <lineage>
        <taxon>Bacteria</taxon>
        <taxon>Bacillati</taxon>
        <taxon>Bacillota</taxon>
        <taxon>Bacilli</taxon>
        <taxon>Lactobacillales</taxon>
        <taxon>Lactobacillaceae</taxon>
        <taxon>Lacticaseibacillus</taxon>
    </lineage>
</organism>
<comment type="caution">
    <text evidence="1">The sequence shown here is derived from an EMBL/GenBank/DDBJ whole genome shotgun (WGS) entry which is preliminary data.</text>
</comment>
<evidence type="ECO:0000313" key="2">
    <source>
        <dbReference type="Proteomes" id="UP000051679"/>
    </source>
</evidence>
<sequence>MLLVSDHVLFPDGQELFPENRLHAISLDEGFIRTQPELVAWMARLISPAAPLVVPDIIWFTGCHLPLQHKYVVQLAFE</sequence>
<dbReference type="Proteomes" id="UP000051679">
    <property type="component" value="Unassembled WGS sequence"/>
</dbReference>
<accession>A0A0R1ZP78</accession>
<dbReference type="EMBL" id="AYYO01000039">
    <property type="protein sequence ID" value="KRM54964.1"/>
    <property type="molecule type" value="Genomic_DNA"/>
</dbReference>